<protein>
    <submittedName>
        <fullName evidence="3">GIY-YIG nuclease family protein</fullName>
    </submittedName>
</protein>
<proteinExistence type="predicted"/>
<evidence type="ECO:0000313" key="5">
    <source>
        <dbReference type="Proteomes" id="UP001277471"/>
    </source>
</evidence>
<dbReference type="CDD" id="cd10447">
    <property type="entry name" value="GIY-YIG_unchar_2"/>
    <property type="match status" value="1"/>
</dbReference>
<name>A0A0P0F7J7_AZOBR</name>
<sequence length="311" mass="34351">MTLGRSIRLFLADGVPGGIITAEIVNWTGHVMVAPRSRLPDLLRRSEAGRTGVYFLAGDDPEGTLSSLVYVGETDNVGKRLAQHNRDEDKAFWDRACVVTSKDHNLTKAHARYLESRLIAIAGQAGRAKLVNGTAPDYGLLPEADIADMEFFIEQVRTVLPVLGLEFLREPPRVSVAAAHPETDTPTSMPVAAPVFELVSQKHELRAEAREIDGEFVVLEGSWARGDGSDSWNSYRALRDTLKNDGTLKVQGDYLQFTRDRAFRSPSAASAVILDRNDNGRTTWRVKGTSKTYSQWQQERIDAVDPTGSEE</sequence>
<dbReference type="InterPro" id="IPR025579">
    <property type="entry name" value="DUF4357"/>
</dbReference>
<evidence type="ECO:0000313" key="2">
    <source>
        <dbReference type="EMBL" id="MDX5951482.1"/>
    </source>
</evidence>
<evidence type="ECO:0000313" key="3">
    <source>
        <dbReference type="EMBL" id="QCO10259.1"/>
    </source>
</evidence>
<keyword evidence="3" id="KW-0614">Plasmid</keyword>
<dbReference type="Pfam" id="PF14267">
    <property type="entry name" value="DUF4357"/>
    <property type="match status" value="1"/>
</dbReference>
<dbReference type="EMBL" id="CP032340">
    <property type="protein sequence ID" value="QCO10259.1"/>
    <property type="molecule type" value="Genomic_DNA"/>
</dbReference>
<dbReference type="GeneID" id="56452934"/>
<gene>
    <name evidence="3" type="ORF">D3868_14140</name>
    <name evidence="2" type="ORF">SIM66_09790</name>
</gene>
<keyword evidence="5" id="KW-1185">Reference proteome</keyword>
<dbReference type="RefSeq" id="WP_035675755.1">
    <property type="nucleotide sequence ID" value="NZ_CP012915.1"/>
</dbReference>
<feature type="domain" description="GIY-YIG" evidence="1">
    <location>
        <begin position="49"/>
        <end position="131"/>
    </location>
</feature>
<dbReference type="PROSITE" id="PS50164">
    <property type="entry name" value="GIY_YIG"/>
    <property type="match status" value="1"/>
</dbReference>
<dbReference type="KEGG" id="abf:AMK58_15355"/>
<accession>A0A0P0F7J7</accession>
<reference evidence="2 5" key="2">
    <citation type="submission" date="2023-11" db="EMBL/GenBank/DDBJ databases">
        <title>MicrobeMod: A computational toolkit for identifying prokaryotic methylation and restriction-modification with nanopore sequencing.</title>
        <authorList>
            <person name="Crits-Christoph A."/>
            <person name="Kang S.C."/>
            <person name="Lee H."/>
            <person name="Ostrov N."/>
        </authorList>
    </citation>
    <scope>NUCLEOTIDE SEQUENCE [LARGE SCALE GENOMIC DNA]</scope>
    <source>
        <strain evidence="2 5">ATCC 29145</strain>
    </source>
</reference>
<dbReference type="Proteomes" id="UP001277471">
    <property type="component" value="Unassembled WGS sequence"/>
</dbReference>
<evidence type="ECO:0000313" key="4">
    <source>
        <dbReference type="Proteomes" id="UP000298774"/>
    </source>
</evidence>
<dbReference type="Proteomes" id="UP000298774">
    <property type="component" value="Plasmid p1"/>
</dbReference>
<reference evidence="3 4" key="1">
    <citation type="submission" date="2018-09" db="EMBL/GenBank/DDBJ databases">
        <title>Whole genome based analysis of evolution and adaptive divergence in Indian and Brazilian strains of Azospirillum brasilense.</title>
        <authorList>
            <person name="Singh C."/>
            <person name="Tripathi A.K."/>
        </authorList>
    </citation>
    <scope>NUCLEOTIDE SEQUENCE [LARGE SCALE GENOMIC DNA]</scope>
    <source>
        <strain evidence="3 4">MTCC4038</strain>
        <plasmid evidence="3 4">p1</plasmid>
    </source>
</reference>
<organism evidence="3 4">
    <name type="scientific">Azospirillum brasilense</name>
    <dbReference type="NCBI Taxonomy" id="192"/>
    <lineage>
        <taxon>Bacteria</taxon>
        <taxon>Pseudomonadati</taxon>
        <taxon>Pseudomonadota</taxon>
        <taxon>Alphaproteobacteria</taxon>
        <taxon>Rhodospirillales</taxon>
        <taxon>Azospirillaceae</taxon>
        <taxon>Azospirillum</taxon>
    </lineage>
</organism>
<dbReference type="InterPro" id="IPR000305">
    <property type="entry name" value="GIY-YIG_endonuc"/>
</dbReference>
<geneLocation type="plasmid" evidence="3 4">
    <name>p1</name>
</geneLocation>
<dbReference type="EMBL" id="JAWXYC010000003">
    <property type="protein sequence ID" value="MDX5951482.1"/>
    <property type="molecule type" value="Genomic_DNA"/>
</dbReference>
<dbReference type="AlphaFoldDB" id="A0A0P0F7J7"/>
<evidence type="ECO:0000259" key="1">
    <source>
        <dbReference type="PROSITE" id="PS50164"/>
    </source>
</evidence>